<dbReference type="GeneID" id="300126100"/>
<name>A0A561VU69_9ACTN</name>
<protein>
    <submittedName>
        <fullName evidence="1">Uncharacterized protein</fullName>
    </submittedName>
</protein>
<dbReference type="EMBL" id="VIWZ01000001">
    <property type="protein sequence ID" value="TWG15146.1"/>
    <property type="molecule type" value="Genomic_DNA"/>
</dbReference>
<comment type="caution">
    <text evidence="1">The sequence shown here is derived from an EMBL/GenBank/DDBJ whole genome shotgun (WGS) entry which is preliminary data.</text>
</comment>
<proteinExistence type="predicted"/>
<dbReference type="AlphaFoldDB" id="A0A561VU69"/>
<dbReference type="RefSeq" id="WP_145778471.1">
    <property type="nucleotide sequence ID" value="NZ_JBEZJC010000016.1"/>
</dbReference>
<gene>
    <name evidence="1" type="ORF">FHU34_11453</name>
</gene>
<dbReference type="Proteomes" id="UP000317685">
    <property type="component" value="Unassembled WGS sequence"/>
</dbReference>
<dbReference type="OrthoDB" id="3392321at2"/>
<keyword evidence="2" id="KW-1185">Reference proteome</keyword>
<organism evidence="1 2">
    <name type="scientific">Micromonospora taraxaci</name>
    <dbReference type="NCBI Taxonomy" id="1316803"/>
    <lineage>
        <taxon>Bacteria</taxon>
        <taxon>Bacillati</taxon>
        <taxon>Actinomycetota</taxon>
        <taxon>Actinomycetes</taxon>
        <taxon>Micromonosporales</taxon>
        <taxon>Micromonosporaceae</taxon>
        <taxon>Micromonospora</taxon>
    </lineage>
</organism>
<evidence type="ECO:0000313" key="1">
    <source>
        <dbReference type="EMBL" id="TWG15146.1"/>
    </source>
</evidence>
<accession>A0A561VU69</accession>
<evidence type="ECO:0000313" key="2">
    <source>
        <dbReference type="Proteomes" id="UP000317685"/>
    </source>
</evidence>
<reference evidence="1 2" key="1">
    <citation type="submission" date="2019-06" db="EMBL/GenBank/DDBJ databases">
        <title>Sequencing the genomes of 1000 actinobacteria strains.</title>
        <authorList>
            <person name="Klenk H.-P."/>
        </authorList>
    </citation>
    <scope>NUCLEOTIDE SEQUENCE [LARGE SCALE GENOMIC DNA]</scope>
    <source>
        <strain evidence="1 2">DSM 45885</strain>
    </source>
</reference>
<sequence length="119" mass="12682">MTYDTVALCRSEPDAATMIGALVAVGSDLKMDTVDSAGLVQLFDPTDGRLLLTVETARLVQVPGEAERLLGVTLDDSFAGKVWWVESRAPDGDPQAAELTRNFTTALVSITGGLTWANR</sequence>